<dbReference type="Pfam" id="PF05239">
    <property type="entry name" value="PRC"/>
    <property type="match status" value="1"/>
</dbReference>
<evidence type="ECO:0000313" key="3">
    <source>
        <dbReference type="Proteomes" id="UP001361239"/>
    </source>
</evidence>
<protein>
    <submittedName>
        <fullName evidence="2">PRC-barrel domain-containing protein</fullName>
    </submittedName>
</protein>
<keyword evidence="3" id="KW-1185">Reference proteome</keyword>
<name>A0ABU8S205_9SPHN</name>
<evidence type="ECO:0000313" key="2">
    <source>
        <dbReference type="EMBL" id="MEJ5979396.1"/>
    </source>
</evidence>
<dbReference type="InterPro" id="IPR011033">
    <property type="entry name" value="PRC_barrel-like_sf"/>
</dbReference>
<dbReference type="InterPro" id="IPR027275">
    <property type="entry name" value="PRC-brl_dom"/>
</dbReference>
<comment type="caution">
    <text evidence="2">The sequence shown here is derived from an EMBL/GenBank/DDBJ whole genome shotgun (WGS) entry which is preliminary data.</text>
</comment>
<sequence>MSNILKNEALLAEAEVTGLIVRSRDGDKLGHVKSLLVNKQSGQAIYAVLSLGGFLGLNKSYYPVPFETIAYGIAEDDYVLTIDRRLLEGGPSWANNAPDFDQAYADRVSSYYAASPQI</sequence>
<dbReference type="Proteomes" id="UP001361239">
    <property type="component" value="Unassembled WGS sequence"/>
</dbReference>
<dbReference type="PANTHER" id="PTHR36505:SF1">
    <property type="entry name" value="BLR1072 PROTEIN"/>
    <property type="match status" value="1"/>
</dbReference>
<feature type="domain" description="PRC-barrel" evidence="1">
    <location>
        <begin position="15"/>
        <end position="80"/>
    </location>
</feature>
<reference evidence="2 3" key="1">
    <citation type="submission" date="2024-03" db="EMBL/GenBank/DDBJ databases">
        <authorList>
            <person name="Jo J.-H."/>
        </authorList>
    </citation>
    <scope>NUCLEOTIDE SEQUENCE [LARGE SCALE GENOMIC DNA]</scope>
    <source>
        <strain evidence="2 3">PS1R-30</strain>
    </source>
</reference>
<evidence type="ECO:0000259" key="1">
    <source>
        <dbReference type="Pfam" id="PF05239"/>
    </source>
</evidence>
<dbReference type="PANTHER" id="PTHR36505">
    <property type="entry name" value="BLR1072 PROTEIN"/>
    <property type="match status" value="1"/>
</dbReference>
<proteinExistence type="predicted"/>
<dbReference type="EMBL" id="JBBHJZ010000007">
    <property type="protein sequence ID" value="MEJ5979396.1"/>
    <property type="molecule type" value="Genomic_DNA"/>
</dbReference>
<dbReference type="SUPFAM" id="SSF50346">
    <property type="entry name" value="PRC-barrel domain"/>
    <property type="match status" value="1"/>
</dbReference>
<gene>
    <name evidence="2" type="ORF">WG901_22270</name>
</gene>
<organism evidence="2 3">
    <name type="scientific">Novosphingobium anseongense</name>
    <dbReference type="NCBI Taxonomy" id="3133436"/>
    <lineage>
        <taxon>Bacteria</taxon>
        <taxon>Pseudomonadati</taxon>
        <taxon>Pseudomonadota</taxon>
        <taxon>Alphaproteobacteria</taxon>
        <taxon>Sphingomonadales</taxon>
        <taxon>Sphingomonadaceae</taxon>
        <taxon>Novosphingobium</taxon>
    </lineage>
</organism>
<accession>A0ABU8S205</accession>
<dbReference type="RefSeq" id="WP_339589332.1">
    <property type="nucleotide sequence ID" value="NZ_JBBHJZ010000007.1"/>
</dbReference>
<dbReference type="Gene3D" id="2.30.30.240">
    <property type="entry name" value="PRC-barrel domain"/>
    <property type="match status" value="1"/>
</dbReference>